<name>A0A7J7JZ63_BUGNE</name>
<organism evidence="1 2">
    <name type="scientific">Bugula neritina</name>
    <name type="common">Brown bryozoan</name>
    <name type="synonym">Sertularia neritina</name>
    <dbReference type="NCBI Taxonomy" id="10212"/>
    <lineage>
        <taxon>Eukaryota</taxon>
        <taxon>Metazoa</taxon>
        <taxon>Spiralia</taxon>
        <taxon>Lophotrochozoa</taxon>
        <taxon>Bryozoa</taxon>
        <taxon>Gymnolaemata</taxon>
        <taxon>Cheilostomatida</taxon>
        <taxon>Flustrina</taxon>
        <taxon>Buguloidea</taxon>
        <taxon>Bugulidae</taxon>
        <taxon>Bugula</taxon>
    </lineage>
</organism>
<dbReference type="GO" id="GO:0003676">
    <property type="term" value="F:nucleic acid binding"/>
    <property type="evidence" value="ECO:0007669"/>
    <property type="project" value="InterPro"/>
</dbReference>
<dbReference type="AlphaFoldDB" id="A0A7J7JZ63"/>
<accession>A0A7J7JZ63</accession>
<dbReference type="InterPro" id="IPR036397">
    <property type="entry name" value="RNaseH_sf"/>
</dbReference>
<gene>
    <name evidence="1" type="ORF">EB796_011035</name>
</gene>
<reference evidence="1" key="1">
    <citation type="submission" date="2020-06" db="EMBL/GenBank/DDBJ databases">
        <title>Draft genome of Bugula neritina, a colonial animal packing powerful symbionts and potential medicines.</title>
        <authorList>
            <person name="Rayko M."/>
        </authorList>
    </citation>
    <scope>NUCLEOTIDE SEQUENCE [LARGE SCALE GENOMIC DNA]</scope>
    <source>
        <strain evidence="1">Kwan_BN1</strain>
    </source>
</reference>
<evidence type="ECO:0000313" key="1">
    <source>
        <dbReference type="EMBL" id="KAF6030628.1"/>
    </source>
</evidence>
<evidence type="ECO:0000313" key="2">
    <source>
        <dbReference type="Proteomes" id="UP000593567"/>
    </source>
</evidence>
<sequence length="252" mass="28363">MSQKPEVVSTIKRSQGVVSSLLLTEYSVAVVAIAFKSNQLTGEISLIGLQSPALRNPVVFDVYKNPKLYMEGQLHRIFQAEKLIKIVHDCRSFCAQLKKLYYITSHSMFDTQVAYTLQMEENNLPPRLISYENLHKNIVGLQIGTRFSYVKGLEKSDGNLWNKRPLPDELLWALTEELNSLHNSVYPLMFRSITEGNVEEFELRCGLAARGMSRTGTGRVQTRSGRVATSTTPLLTINAMQAELLPNTKPIT</sequence>
<keyword evidence="2" id="KW-1185">Reference proteome</keyword>
<dbReference type="Gene3D" id="3.30.420.10">
    <property type="entry name" value="Ribonuclease H-like superfamily/Ribonuclease H"/>
    <property type="match status" value="1"/>
</dbReference>
<dbReference type="Proteomes" id="UP000593567">
    <property type="component" value="Unassembled WGS sequence"/>
</dbReference>
<dbReference type="PANTHER" id="PTHR46814:SF1">
    <property type="entry name" value="EGALITARIAN, ISOFORM B"/>
    <property type="match status" value="1"/>
</dbReference>
<protein>
    <submittedName>
        <fullName evidence="1">Egl</fullName>
    </submittedName>
</protein>
<comment type="caution">
    <text evidence="1">The sequence shown here is derived from an EMBL/GenBank/DDBJ whole genome shotgun (WGS) entry which is preliminary data.</text>
</comment>
<dbReference type="PANTHER" id="PTHR46814">
    <property type="entry name" value="EGALITARIAN, ISOFORM B"/>
    <property type="match status" value="1"/>
</dbReference>
<dbReference type="OrthoDB" id="368776at2759"/>
<proteinExistence type="predicted"/>
<dbReference type="InterPro" id="IPR012337">
    <property type="entry name" value="RNaseH-like_sf"/>
</dbReference>
<dbReference type="EMBL" id="VXIV02001682">
    <property type="protein sequence ID" value="KAF6030628.1"/>
    <property type="molecule type" value="Genomic_DNA"/>
</dbReference>
<dbReference type="SUPFAM" id="SSF53098">
    <property type="entry name" value="Ribonuclease H-like"/>
    <property type="match status" value="1"/>
</dbReference>